<keyword evidence="1" id="KW-0812">Transmembrane</keyword>
<dbReference type="EMBL" id="JAPTGG010000002">
    <property type="protein sequence ID" value="MCZ0864231.1"/>
    <property type="molecule type" value="Genomic_DNA"/>
</dbReference>
<keyword evidence="1" id="KW-1133">Transmembrane helix</keyword>
<dbReference type="GO" id="GO:0016887">
    <property type="term" value="F:ATP hydrolysis activity"/>
    <property type="evidence" value="ECO:0007669"/>
    <property type="project" value="InterPro"/>
</dbReference>
<reference evidence="3 4" key="1">
    <citation type="submission" date="2022-12" db="EMBL/GenBank/DDBJ databases">
        <title>Dasania phycosphaerae sp. nov., isolated from particulate material of the south coast of Korea.</title>
        <authorList>
            <person name="Jiang Y."/>
        </authorList>
    </citation>
    <scope>NUCLEOTIDE SEQUENCE [LARGE SCALE GENOMIC DNA]</scope>
    <source>
        <strain evidence="3 4">GY-19</strain>
    </source>
</reference>
<dbReference type="InterPro" id="IPR049945">
    <property type="entry name" value="AAA_22"/>
</dbReference>
<keyword evidence="1" id="KW-0472">Membrane</keyword>
<dbReference type="RefSeq" id="WP_258330386.1">
    <property type="nucleotide sequence ID" value="NZ_JAPTGG010000002.1"/>
</dbReference>
<name>A0A9J6RJ50_9GAMM</name>
<evidence type="ECO:0000313" key="4">
    <source>
        <dbReference type="Proteomes" id="UP001069090"/>
    </source>
</evidence>
<comment type="caution">
    <text evidence="3">The sequence shown here is derived from an EMBL/GenBank/DDBJ whole genome shotgun (WGS) entry which is preliminary data.</text>
</comment>
<dbReference type="SUPFAM" id="SSF52540">
    <property type="entry name" value="P-loop containing nucleoside triphosphate hydrolases"/>
    <property type="match status" value="1"/>
</dbReference>
<evidence type="ECO:0000313" key="3">
    <source>
        <dbReference type="EMBL" id="MCZ0864231.1"/>
    </source>
</evidence>
<dbReference type="SMART" id="SM00382">
    <property type="entry name" value="AAA"/>
    <property type="match status" value="1"/>
</dbReference>
<dbReference type="CDD" id="cd00009">
    <property type="entry name" value="AAA"/>
    <property type="match status" value="1"/>
</dbReference>
<accession>A0A9J6RJ50</accession>
<feature type="domain" description="AAA+ ATPase" evidence="2">
    <location>
        <begin position="42"/>
        <end position="184"/>
    </location>
</feature>
<dbReference type="InterPro" id="IPR027417">
    <property type="entry name" value="P-loop_NTPase"/>
</dbReference>
<dbReference type="PANTHER" id="PTHR35894">
    <property type="entry name" value="GENERAL SECRETION PATHWAY PROTEIN A-RELATED"/>
    <property type="match status" value="1"/>
</dbReference>
<dbReference type="AlphaFoldDB" id="A0A9J6RJ50"/>
<organism evidence="3 4">
    <name type="scientific">Dasania phycosphaerae</name>
    <dbReference type="NCBI Taxonomy" id="2950436"/>
    <lineage>
        <taxon>Bacteria</taxon>
        <taxon>Pseudomonadati</taxon>
        <taxon>Pseudomonadota</taxon>
        <taxon>Gammaproteobacteria</taxon>
        <taxon>Cellvibrionales</taxon>
        <taxon>Spongiibacteraceae</taxon>
        <taxon>Dasania</taxon>
    </lineage>
</organism>
<proteinExistence type="predicted"/>
<dbReference type="Gene3D" id="3.40.50.300">
    <property type="entry name" value="P-loop containing nucleotide triphosphate hydrolases"/>
    <property type="match status" value="1"/>
</dbReference>
<dbReference type="Proteomes" id="UP001069090">
    <property type="component" value="Unassembled WGS sequence"/>
</dbReference>
<gene>
    <name evidence="3" type="ORF">O0V09_03405</name>
</gene>
<dbReference type="InterPro" id="IPR052026">
    <property type="entry name" value="ExeA_AAA_ATPase_DNA-bind"/>
</dbReference>
<feature type="transmembrane region" description="Helical" evidence="1">
    <location>
        <begin position="279"/>
        <end position="296"/>
    </location>
</feature>
<sequence length="326" mass="36200">MYKEYFGLSELPFSIAPDPSYLYMSDKHREALAHLIYGVGDQGGFVVLTGEVGTGKTTVCRSVLQQLPENANIAFIINPRQSINQLLQSIFSELSIPYREGMTSKAMIDRLNAYLLGAHAEGRNTILIIDEAQNLAVDILEQLRLLTNLETDEKKLLQLVLLGQPELNDILARDDMRQLAQRITARHHLSPLSKTEVAEYIQHRLSVAKCHSEIFSAAAIKKIYKFSGGVPRLINLICDRCMLGVYSSNAAIVDGKVVNKAANEIFSHHRLKKSWPRPLVYASVMALMILLLTFLIKNNYLAVSVGNASLSNAVANPQPSEQVEAL</sequence>
<protein>
    <submittedName>
        <fullName evidence="3">AAA family ATPase</fullName>
    </submittedName>
</protein>
<evidence type="ECO:0000259" key="2">
    <source>
        <dbReference type="SMART" id="SM00382"/>
    </source>
</evidence>
<dbReference type="Pfam" id="PF13401">
    <property type="entry name" value="AAA_22"/>
    <property type="match status" value="1"/>
</dbReference>
<evidence type="ECO:0000256" key="1">
    <source>
        <dbReference type="SAM" id="Phobius"/>
    </source>
</evidence>
<dbReference type="PANTHER" id="PTHR35894:SF1">
    <property type="entry name" value="PHOSPHORIBULOKINASE _ URIDINE KINASE FAMILY"/>
    <property type="match status" value="1"/>
</dbReference>
<keyword evidence="4" id="KW-1185">Reference proteome</keyword>
<dbReference type="InterPro" id="IPR003593">
    <property type="entry name" value="AAA+_ATPase"/>
</dbReference>